<dbReference type="InterPro" id="IPR013655">
    <property type="entry name" value="PAS_fold_3"/>
</dbReference>
<dbReference type="SUPFAM" id="SSF47384">
    <property type="entry name" value="Homodimeric domain of signal transducing histidine kinase"/>
    <property type="match status" value="1"/>
</dbReference>
<dbReference type="PANTHER" id="PTHR43047:SF72">
    <property type="entry name" value="OSMOSENSING HISTIDINE PROTEIN KINASE SLN1"/>
    <property type="match status" value="1"/>
</dbReference>
<dbReference type="InterPro" id="IPR005467">
    <property type="entry name" value="His_kinase_dom"/>
</dbReference>
<feature type="region of interest" description="Disordered" evidence="7">
    <location>
        <begin position="1"/>
        <end position="26"/>
    </location>
</feature>
<dbReference type="Pfam" id="PF00072">
    <property type="entry name" value="Response_reg"/>
    <property type="match status" value="1"/>
</dbReference>
<protein>
    <recommendedName>
        <fullName evidence="2">histidine kinase</fullName>
        <ecNumber evidence="2">2.7.13.3</ecNumber>
    </recommendedName>
</protein>
<dbReference type="NCBIfam" id="TIGR00229">
    <property type="entry name" value="sensory_box"/>
    <property type="match status" value="2"/>
</dbReference>
<feature type="domain" description="Histidine kinase" evidence="8">
    <location>
        <begin position="308"/>
        <end position="524"/>
    </location>
</feature>
<keyword evidence="3 6" id="KW-0597">Phosphoprotein</keyword>
<evidence type="ECO:0000313" key="13">
    <source>
        <dbReference type="Proteomes" id="UP001254608"/>
    </source>
</evidence>
<evidence type="ECO:0000313" key="12">
    <source>
        <dbReference type="EMBL" id="MDT0496913.1"/>
    </source>
</evidence>
<evidence type="ECO:0000256" key="3">
    <source>
        <dbReference type="ARBA" id="ARBA00022553"/>
    </source>
</evidence>
<dbReference type="InterPro" id="IPR003594">
    <property type="entry name" value="HATPase_dom"/>
</dbReference>
<dbReference type="InterPro" id="IPR036097">
    <property type="entry name" value="HisK_dim/P_sf"/>
</dbReference>
<dbReference type="PANTHER" id="PTHR43047">
    <property type="entry name" value="TWO-COMPONENT HISTIDINE PROTEIN KINASE"/>
    <property type="match status" value="1"/>
</dbReference>
<dbReference type="Gene3D" id="3.40.50.2300">
    <property type="match status" value="1"/>
</dbReference>
<dbReference type="CDD" id="cd16922">
    <property type="entry name" value="HATPase_EvgS-ArcB-TorS-like"/>
    <property type="match status" value="1"/>
</dbReference>
<evidence type="ECO:0000256" key="4">
    <source>
        <dbReference type="ARBA" id="ARBA00022679"/>
    </source>
</evidence>
<dbReference type="CDD" id="cd17580">
    <property type="entry name" value="REC_2_DhkD-like"/>
    <property type="match status" value="1"/>
</dbReference>
<feature type="domain" description="Response regulatory" evidence="9">
    <location>
        <begin position="558"/>
        <end position="676"/>
    </location>
</feature>
<comment type="catalytic activity">
    <reaction evidence="1">
        <text>ATP + protein L-histidine = ADP + protein N-phospho-L-histidine.</text>
        <dbReference type="EC" id="2.7.13.3"/>
    </reaction>
</comment>
<evidence type="ECO:0000256" key="6">
    <source>
        <dbReference type="PROSITE-ProRule" id="PRU00169"/>
    </source>
</evidence>
<organism evidence="12 13">
    <name type="scientific">Banduia mediterranea</name>
    <dbReference type="NCBI Taxonomy" id="3075609"/>
    <lineage>
        <taxon>Bacteria</taxon>
        <taxon>Pseudomonadati</taxon>
        <taxon>Pseudomonadota</taxon>
        <taxon>Gammaproteobacteria</taxon>
        <taxon>Nevskiales</taxon>
        <taxon>Algiphilaceae</taxon>
        <taxon>Banduia</taxon>
    </lineage>
</organism>
<dbReference type="SMART" id="SM00387">
    <property type="entry name" value="HATPase_c"/>
    <property type="match status" value="1"/>
</dbReference>
<evidence type="ECO:0000256" key="2">
    <source>
        <dbReference type="ARBA" id="ARBA00012438"/>
    </source>
</evidence>
<sequence>MDSSGQLSDRTGDVAPSPTSPADVRGDAPYVSAIAHRLIAGHRDPIKVLDLQGRLVLINQSACRALGVDQASALLGQDWTHLWAPKERECAASALERARRGETAGFEALRSVGERPPAWWDVTVSLLPASDALPAHLLVVSRDISEQKRIQSEYLKSEERLGLAVDAAELGTFYCPMPMGRIVWNAKCKEHFWLAPDAEVDFDLFYARLHPDDREAAREAVNAAVYRGENYDIEYRTVAPDGRFRWLRAIGRGYRDDNGEPTRFDGVTMDISQRKRVEQEREYLLESERSARAEAERASRMKDDFLAMLSHELRTPLNAITGWAQILGMGAEGELREGLETIERNARAQNAIINDMLDMSRVISGKLQLVHEQLDVARLLTECIVALHPSAHDKALRIETDFDQTVCWVSGDATRLKQVFWNLVSNAIKFTPPGGRVQVRTVTHSATAEITVEDSGDGIPRSALPFIFDRFRQADGSTTRRYGGLGLGLSIAKQIVELHGGRIVAESEGLGHGACFRVVLPRDLTAFEYELGLVARPSEPAEAIGSELSPTTLLEGLDVLVVDDEADARAVLKRMLEDSGARVRLAASVAEALSQFDTAPPRVLLSDISMPGEDGYALIRQIRSRTAEAGGMVPAIAVTAYVRDLDRARALLEGYQGHVAKPVERVRLIPIVAAIAGRPVRHVG</sequence>
<dbReference type="Gene3D" id="1.10.287.130">
    <property type="match status" value="1"/>
</dbReference>
<dbReference type="Proteomes" id="UP001254608">
    <property type="component" value="Unassembled WGS sequence"/>
</dbReference>
<dbReference type="InterPro" id="IPR035965">
    <property type="entry name" value="PAS-like_dom_sf"/>
</dbReference>
<dbReference type="PRINTS" id="PR00344">
    <property type="entry name" value="BCTRLSENSOR"/>
</dbReference>
<dbReference type="RefSeq" id="WP_311364307.1">
    <property type="nucleotide sequence ID" value="NZ_JAVRIC010000006.1"/>
</dbReference>
<name>A0ABU2WGA9_9GAMM</name>
<keyword evidence="13" id="KW-1185">Reference proteome</keyword>
<dbReference type="SMART" id="SM00091">
    <property type="entry name" value="PAS"/>
    <property type="match status" value="2"/>
</dbReference>
<dbReference type="SUPFAM" id="SSF55874">
    <property type="entry name" value="ATPase domain of HSP90 chaperone/DNA topoisomerase II/histidine kinase"/>
    <property type="match status" value="1"/>
</dbReference>
<dbReference type="InterPro" id="IPR000700">
    <property type="entry name" value="PAS-assoc_C"/>
</dbReference>
<dbReference type="InterPro" id="IPR001789">
    <property type="entry name" value="Sig_transdc_resp-reg_receiver"/>
</dbReference>
<dbReference type="InterPro" id="IPR000014">
    <property type="entry name" value="PAS"/>
</dbReference>
<accession>A0ABU2WGA9</accession>
<dbReference type="InterPro" id="IPR004358">
    <property type="entry name" value="Sig_transdc_His_kin-like_C"/>
</dbReference>
<keyword evidence="4" id="KW-0808">Transferase</keyword>
<dbReference type="SMART" id="SM00448">
    <property type="entry name" value="REC"/>
    <property type="match status" value="1"/>
</dbReference>
<dbReference type="SUPFAM" id="SSF55785">
    <property type="entry name" value="PYP-like sensor domain (PAS domain)"/>
    <property type="match status" value="2"/>
</dbReference>
<evidence type="ECO:0000256" key="7">
    <source>
        <dbReference type="SAM" id="MobiDB-lite"/>
    </source>
</evidence>
<dbReference type="PROSITE" id="PS50110">
    <property type="entry name" value="RESPONSE_REGULATORY"/>
    <property type="match status" value="1"/>
</dbReference>
<evidence type="ECO:0000256" key="1">
    <source>
        <dbReference type="ARBA" id="ARBA00000085"/>
    </source>
</evidence>
<dbReference type="SUPFAM" id="SSF52172">
    <property type="entry name" value="CheY-like"/>
    <property type="match status" value="1"/>
</dbReference>
<proteinExistence type="predicted"/>
<evidence type="ECO:0000256" key="5">
    <source>
        <dbReference type="ARBA" id="ARBA00022777"/>
    </source>
</evidence>
<comment type="caution">
    <text evidence="12">The sequence shown here is derived from an EMBL/GenBank/DDBJ whole genome shotgun (WGS) entry which is preliminary data.</text>
</comment>
<dbReference type="InterPro" id="IPR003661">
    <property type="entry name" value="HisK_dim/P_dom"/>
</dbReference>
<feature type="domain" description="PAS" evidence="10">
    <location>
        <begin position="44"/>
        <end position="102"/>
    </location>
</feature>
<dbReference type="SMART" id="SM00388">
    <property type="entry name" value="HisKA"/>
    <property type="match status" value="1"/>
</dbReference>
<gene>
    <name evidence="12" type="ORF">RM530_05980</name>
</gene>
<evidence type="ECO:0000259" key="8">
    <source>
        <dbReference type="PROSITE" id="PS50109"/>
    </source>
</evidence>
<dbReference type="Gene3D" id="3.30.565.10">
    <property type="entry name" value="Histidine kinase-like ATPase, C-terminal domain"/>
    <property type="match status" value="1"/>
</dbReference>
<keyword evidence="5" id="KW-0418">Kinase</keyword>
<dbReference type="PROSITE" id="PS50112">
    <property type="entry name" value="PAS"/>
    <property type="match status" value="1"/>
</dbReference>
<dbReference type="Pfam" id="PF00512">
    <property type="entry name" value="HisKA"/>
    <property type="match status" value="1"/>
</dbReference>
<evidence type="ECO:0000259" key="9">
    <source>
        <dbReference type="PROSITE" id="PS50110"/>
    </source>
</evidence>
<feature type="modified residue" description="4-aspartylphosphate" evidence="6">
    <location>
        <position position="607"/>
    </location>
</feature>
<dbReference type="EC" id="2.7.13.3" evidence="2"/>
<dbReference type="Pfam" id="PF08447">
    <property type="entry name" value="PAS_3"/>
    <property type="match status" value="1"/>
</dbReference>
<keyword evidence="12" id="KW-0547">Nucleotide-binding</keyword>
<dbReference type="InterPro" id="IPR036890">
    <property type="entry name" value="HATPase_C_sf"/>
</dbReference>
<reference evidence="12 13" key="1">
    <citation type="submission" date="2023-09" db="EMBL/GenBank/DDBJ databases">
        <authorList>
            <person name="Rey-Velasco X."/>
        </authorList>
    </citation>
    <scope>NUCLEOTIDE SEQUENCE [LARGE SCALE GENOMIC DNA]</scope>
    <source>
        <strain evidence="12 13">W345</strain>
    </source>
</reference>
<dbReference type="SMART" id="SM00086">
    <property type="entry name" value="PAC"/>
    <property type="match status" value="1"/>
</dbReference>
<dbReference type="GO" id="GO:0005524">
    <property type="term" value="F:ATP binding"/>
    <property type="evidence" value="ECO:0007669"/>
    <property type="project" value="UniProtKB-KW"/>
</dbReference>
<dbReference type="InterPro" id="IPR013656">
    <property type="entry name" value="PAS_4"/>
</dbReference>
<dbReference type="PROSITE" id="PS50109">
    <property type="entry name" value="HIS_KIN"/>
    <property type="match status" value="1"/>
</dbReference>
<dbReference type="Gene3D" id="2.10.70.100">
    <property type="match status" value="1"/>
</dbReference>
<keyword evidence="12" id="KW-0067">ATP-binding</keyword>
<dbReference type="InterPro" id="IPR001610">
    <property type="entry name" value="PAC"/>
</dbReference>
<dbReference type="CDD" id="cd00130">
    <property type="entry name" value="PAS"/>
    <property type="match status" value="2"/>
</dbReference>
<dbReference type="EMBL" id="JAVRIC010000006">
    <property type="protein sequence ID" value="MDT0496913.1"/>
    <property type="molecule type" value="Genomic_DNA"/>
</dbReference>
<dbReference type="Pfam" id="PF02518">
    <property type="entry name" value="HATPase_c"/>
    <property type="match status" value="1"/>
</dbReference>
<dbReference type="Pfam" id="PF08448">
    <property type="entry name" value="PAS_4"/>
    <property type="match status" value="1"/>
</dbReference>
<dbReference type="CDD" id="cd00082">
    <property type="entry name" value="HisKA"/>
    <property type="match status" value="1"/>
</dbReference>
<evidence type="ECO:0000259" key="10">
    <source>
        <dbReference type="PROSITE" id="PS50112"/>
    </source>
</evidence>
<evidence type="ECO:0000259" key="11">
    <source>
        <dbReference type="PROSITE" id="PS50113"/>
    </source>
</evidence>
<dbReference type="Gene3D" id="3.30.450.20">
    <property type="entry name" value="PAS domain"/>
    <property type="match status" value="2"/>
</dbReference>
<dbReference type="InterPro" id="IPR011006">
    <property type="entry name" value="CheY-like_superfamily"/>
</dbReference>
<feature type="domain" description="PAC" evidence="11">
    <location>
        <begin position="231"/>
        <end position="283"/>
    </location>
</feature>
<dbReference type="PROSITE" id="PS50113">
    <property type="entry name" value="PAC"/>
    <property type="match status" value="1"/>
</dbReference>